<evidence type="ECO:0000256" key="5">
    <source>
        <dbReference type="ARBA" id="ARBA00022989"/>
    </source>
</evidence>
<comment type="subcellular location">
    <subcellularLocation>
        <location evidence="1">Endoplasmic reticulum membrane</location>
        <topology evidence="1">Multi-pass membrane protein</topology>
    </subcellularLocation>
</comment>
<accession>A0A0N4VF55</accession>
<name>A0A0N4VF55_ENTVE</name>
<feature type="transmembrane region" description="Helical" evidence="7">
    <location>
        <begin position="93"/>
        <end position="112"/>
    </location>
</feature>
<dbReference type="STRING" id="51028.A0A0N4VF55"/>
<dbReference type="PANTHER" id="PTHR12906:SF0">
    <property type="entry name" value="GEL COMPLEX SUBUNIT OPTI"/>
    <property type="match status" value="1"/>
</dbReference>
<dbReference type="AlphaFoldDB" id="A0A0N4VF55"/>
<dbReference type="OrthoDB" id="286395at2759"/>
<keyword evidence="3 7" id="KW-0812">Transmembrane</keyword>
<evidence type="ECO:0000313" key="8">
    <source>
        <dbReference type="EMBL" id="VDD94026.1"/>
    </source>
</evidence>
<organism evidence="10">
    <name type="scientific">Enterobius vermicularis</name>
    <name type="common">Human pinworm</name>
    <dbReference type="NCBI Taxonomy" id="51028"/>
    <lineage>
        <taxon>Eukaryota</taxon>
        <taxon>Metazoa</taxon>
        <taxon>Ecdysozoa</taxon>
        <taxon>Nematoda</taxon>
        <taxon>Chromadorea</taxon>
        <taxon>Rhabditida</taxon>
        <taxon>Spirurina</taxon>
        <taxon>Oxyuridomorpha</taxon>
        <taxon>Oxyuroidea</taxon>
        <taxon>Oxyuridae</taxon>
        <taxon>Enterobius</taxon>
    </lineage>
</organism>
<dbReference type="Pfam" id="PF07019">
    <property type="entry name" value="EMC6"/>
    <property type="match status" value="1"/>
</dbReference>
<evidence type="ECO:0000256" key="3">
    <source>
        <dbReference type="ARBA" id="ARBA00022692"/>
    </source>
</evidence>
<gene>
    <name evidence="8" type="ORF">EVEC_LOCUS8777</name>
</gene>
<dbReference type="GO" id="GO:0097250">
    <property type="term" value="P:mitochondrial respirasome assembly"/>
    <property type="evidence" value="ECO:0007669"/>
    <property type="project" value="InterPro"/>
</dbReference>
<comment type="similarity">
    <text evidence="2">Belongs to the EMC6 family.</text>
</comment>
<dbReference type="GO" id="GO:0005739">
    <property type="term" value="C:mitochondrion"/>
    <property type="evidence" value="ECO:0007669"/>
    <property type="project" value="GOC"/>
</dbReference>
<evidence type="ECO:0000313" key="10">
    <source>
        <dbReference type="WBParaSite" id="EVEC_0000936701-mRNA-1"/>
    </source>
</evidence>
<keyword evidence="5 7" id="KW-1133">Transmembrane helix</keyword>
<evidence type="ECO:0000313" key="9">
    <source>
        <dbReference type="Proteomes" id="UP000274131"/>
    </source>
</evidence>
<dbReference type="WBParaSite" id="EVEC_0000936701-mRNA-1">
    <property type="protein sequence ID" value="EVEC_0000936701-mRNA-1"/>
    <property type="gene ID" value="EVEC_0000936701"/>
</dbReference>
<sequence length="115" mass="12799">MICARNTYVHILSKSLVKSEWQDKDELLDVIYWGRQVLGLAIGIIWGAIPLHGLFAIVLYVVITTVAGQFYVSSFQKVDEDSLGGFWEIAKEGFGAAFATFMVAWITVYSAAHHS</sequence>
<keyword evidence="9" id="KW-1185">Reference proteome</keyword>
<dbReference type="InterPro" id="IPR029008">
    <property type="entry name" value="EMC6-like"/>
</dbReference>
<evidence type="ECO:0000256" key="2">
    <source>
        <dbReference type="ARBA" id="ARBA00009436"/>
    </source>
</evidence>
<evidence type="ECO:0000256" key="1">
    <source>
        <dbReference type="ARBA" id="ARBA00004477"/>
    </source>
</evidence>
<reference evidence="8 9" key="2">
    <citation type="submission" date="2018-10" db="EMBL/GenBank/DDBJ databases">
        <authorList>
            <consortium name="Pathogen Informatics"/>
        </authorList>
    </citation>
    <scope>NUCLEOTIDE SEQUENCE [LARGE SCALE GENOMIC DNA]</scope>
</reference>
<evidence type="ECO:0000256" key="4">
    <source>
        <dbReference type="ARBA" id="ARBA00022824"/>
    </source>
</evidence>
<evidence type="ECO:0000256" key="7">
    <source>
        <dbReference type="SAM" id="Phobius"/>
    </source>
</evidence>
<dbReference type="GO" id="GO:0005789">
    <property type="term" value="C:endoplasmic reticulum membrane"/>
    <property type="evidence" value="ECO:0007669"/>
    <property type="project" value="UniProtKB-SubCell"/>
</dbReference>
<proteinExistence type="inferred from homology"/>
<dbReference type="Proteomes" id="UP000274131">
    <property type="component" value="Unassembled WGS sequence"/>
</dbReference>
<dbReference type="PANTHER" id="PTHR12906">
    <property type="entry name" value="PROTEIN C20ORF24 RAB5-INTERACTING PROTEIN"/>
    <property type="match status" value="1"/>
</dbReference>
<reference evidence="10" key="1">
    <citation type="submission" date="2017-02" db="UniProtKB">
        <authorList>
            <consortium name="WormBaseParasite"/>
        </authorList>
    </citation>
    <scope>IDENTIFICATION</scope>
</reference>
<protein>
    <submittedName>
        <fullName evidence="10">Rab5-interacting protein</fullName>
    </submittedName>
</protein>
<dbReference type="InterPro" id="IPR010742">
    <property type="entry name" value="RCAF1"/>
</dbReference>
<keyword evidence="6 7" id="KW-0472">Membrane</keyword>
<keyword evidence="4" id="KW-0256">Endoplasmic reticulum</keyword>
<dbReference type="EMBL" id="UXUI01009606">
    <property type="protein sequence ID" value="VDD94026.1"/>
    <property type="molecule type" value="Genomic_DNA"/>
</dbReference>
<evidence type="ECO:0000256" key="6">
    <source>
        <dbReference type="ARBA" id="ARBA00023136"/>
    </source>
</evidence>